<sequence length="43" mass="4455">MLTEGTVASGCDTFVTAQEWKRLQARPAAPATRALTAPEPGPG</sequence>
<comment type="caution">
    <text evidence="1">The sequence shown here is derived from an EMBL/GenBank/DDBJ whole genome shotgun (WGS) entry which is preliminary data.</text>
</comment>
<proteinExistence type="predicted"/>
<gene>
    <name evidence="1" type="ORF">HMPREF1318_2196</name>
</gene>
<organism evidence="1 2">
    <name type="scientific">Actinomyces massiliensis F0489</name>
    <dbReference type="NCBI Taxonomy" id="1125718"/>
    <lineage>
        <taxon>Bacteria</taxon>
        <taxon>Bacillati</taxon>
        <taxon>Actinomycetota</taxon>
        <taxon>Actinomycetes</taxon>
        <taxon>Actinomycetales</taxon>
        <taxon>Actinomycetaceae</taxon>
        <taxon>Actinomyces</taxon>
    </lineage>
</organism>
<accession>J1HBQ0</accession>
<reference evidence="1 2" key="1">
    <citation type="submission" date="2012-05" db="EMBL/GenBank/DDBJ databases">
        <authorList>
            <person name="Harkins D.M."/>
            <person name="Madupu R."/>
            <person name="Durkin A.S."/>
            <person name="Torralba M."/>
            <person name="Methe B."/>
            <person name="Sutton G.G."/>
            <person name="Nelson K.E."/>
        </authorList>
    </citation>
    <scope>NUCLEOTIDE SEQUENCE [LARGE SCALE GENOMIC DNA]</scope>
    <source>
        <strain evidence="1 2">F0489</strain>
    </source>
</reference>
<evidence type="ECO:0000313" key="2">
    <source>
        <dbReference type="Proteomes" id="UP000002941"/>
    </source>
</evidence>
<protein>
    <submittedName>
        <fullName evidence="1">Uncharacterized protein</fullName>
    </submittedName>
</protein>
<keyword evidence="2" id="KW-1185">Reference proteome</keyword>
<dbReference type="AlphaFoldDB" id="J1HBQ0"/>
<name>J1HBQ0_9ACTO</name>
<dbReference type="EMBL" id="AKFT01000135">
    <property type="protein sequence ID" value="EJF42808.1"/>
    <property type="molecule type" value="Genomic_DNA"/>
</dbReference>
<dbReference type="Proteomes" id="UP000002941">
    <property type="component" value="Unassembled WGS sequence"/>
</dbReference>
<feature type="non-terminal residue" evidence="1">
    <location>
        <position position="43"/>
    </location>
</feature>
<evidence type="ECO:0000313" key="1">
    <source>
        <dbReference type="EMBL" id="EJF42808.1"/>
    </source>
</evidence>